<proteinExistence type="predicted"/>
<reference evidence="1 2" key="1">
    <citation type="submission" date="2023-07" db="EMBL/GenBank/DDBJ databases">
        <title>Sorghum-associated microbial communities from plants grown in Nebraska, USA.</title>
        <authorList>
            <person name="Schachtman D."/>
        </authorList>
    </citation>
    <scope>NUCLEOTIDE SEQUENCE [LARGE SCALE GENOMIC DNA]</scope>
    <source>
        <strain evidence="1 2">BE211</strain>
    </source>
</reference>
<keyword evidence="2" id="KW-1185">Reference proteome</keyword>
<organism evidence="1 2">
    <name type="scientific">Fictibacillus barbaricus</name>
    <dbReference type="NCBI Taxonomy" id="182136"/>
    <lineage>
        <taxon>Bacteria</taxon>
        <taxon>Bacillati</taxon>
        <taxon>Bacillota</taxon>
        <taxon>Bacilli</taxon>
        <taxon>Bacillales</taxon>
        <taxon>Fictibacillaceae</taxon>
        <taxon>Fictibacillus</taxon>
    </lineage>
</organism>
<evidence type="ECO:0000313" key="2">
    <source>
        <dbReference type="Proteomes" id="UP001258181"/>
    </source>
</evidence>
<dbReference type="Proteomes" id="UP001258181">
    <property type="component" value="Unassembled WGS sequence"/>
</dbReference>
<protein>
    <recommendedName>
        <fullName evidence="3">Histone deacetylase</fullName>
    </recommendedName>
</protein>
<name>A0ABU1TVT7_9BACL</name>
<accession>A0ABU1TVT7</accession>
<sequence>MDTSYVWYVSYGSNLMEHRFLCYILGEQPEGSTLKERGCRNPAKPLQIGKAVLPYPLYFAGNRTKWGEGGVAFIGHEKSEKYKTIGRKYLVTSEQFLDVTAQENSCEEIEADLEEVKEKGFIHVKGDGWYGRMVYVGEEEGYPMVTFTSNLDIDEQPLNSPPVPYMMTIAKGLCQIGLTKEEAVDYFADAPGIKGNMNEAEISNIIGSLF</sequence>
<evidence type="ECO:0008006" key="3">
    <source>
        <dbReference type="Google" id="ProtNLM"/>
    </source>
</evidence>
<comment type="caution">
    <text evidence="1">The sequence shown here is derived from an EMBL/GenBank/DDBJ whole genome shotgun (WGS) entry which is preliminary data.</text>
</comment>
<dbReference type="RefSeq" id="WP_310255802.1">
    <property type="nucleotide sequence ID" value="NZ_JAVDWA010000001.1"/>
</dbReference>
<gene>
    <name evidence="1" type="ORF">J2X07_000277</name>
</gene>
<dbReference type="EMBL" id="JAVDWA010000001">
    <property type="protein sequence ID" value="MDR7071302.1"/>
    <property type="molecule type" value="Genomic_DNA"/>
</dbReference>
<dbReference type="Gene3D" id="3.10.490.10">
    <property type="entry name" value="Gamma-glutamyl cyclotransferase-like"/>
    <property type="match status" value="1"/>
</dbReference>
<evidence type="ECO:0000313" key="1">
    <source>
        <dbReference type="EMBL" id="MDR7071302.1"/>
    </source>
</evidence>